<dbReference type="EMBL" id="CP072648">
    <property type="protein sequence ID" value="QUW02339.1"/>
    <property type="molecule type" value="Genomic_DNA"/>
</dbReference>
<reference evidence="9 10" key="1">
    <citation type="submission" date="2021-03" db="EMBL/GenBank/DDBJ databases">
        <title>Genomic and phenotypic characterization of Chloracidobacterium isolates provides evidence for multiple species.</title>
        <authorList>
            <person name="Saini M.K."/>
            <person name="Costas A.M.G."/>
            <person name="Tank M."/>
            <person name="Bryant D.A."/>
        </authorList>
    </citation>
    <scope>NUCLEOTIDE SEQUENCE [LARGE SCALE GENOMIC DNA]</scope>
    <source>
        <strain evidence="9 10">BV2-C</strain>
    </source>
</reference>
<dbReference type="PANTHER" id="PTHR30069">
    <property type="entry name" value="TONB-DEPENDENT OUTER MEMBRANE RECEPTOR"/>
    <property type="match status" value="1"/>
</dbReference>
<evidence type="ECO:0000256" key="3">
    <source>
        <dbReference type="ARBA" id="ARBA00022452"/>
    </source>
</evidence>
<keyword evidence="5" id="KW-0472">Membrane</keyword>
<dbReference type="InterPro" id="IPR037066">
    <property type="entry name" value="Plug_dom_sf"/>
</dbReference>
<dbReference type="InterPro" id="IPR008969">
    <property type="entry name" value="CarboxyPept-like_regulatory"/>
</dbReference>
<dbReference type="SUPFAM" id="SSF56935">
    <property type="entry name" value="Porins"/>
    <property type="match status" value="1"/>
</dbReference>
<dbReference type="Gene3D" id="2.40.170.20">
    <property type="entry name" value="TonB-dependent receptor, beta-barrel domain"/>
    <property type="match status" value="1"/>
</dbReference>
<dbReference type="RefSeq" id="WP_211428229.1">
    <property type="nucleotide sequence ID" value="NZ_CP072648.1"/>
</dbReference>
<keyword evidence="3" id="KW-1134">Transmembrane beta strand</keyword>
<keyword evidence="10" id="KW-1185">Reference proteome</keyword>
<dbReference type="Gene3D" id="2.170.130.10">
    <property type="entry name" value="TonB-dependent receptor, plug domain"/>
    <property type="match status" value="1"/>
</dbReference>
<dbReference type="Pfam" id="PF25183">
    <property type="entry name" value="OMP_b-brl_4"/>
    <property type="match status" value="2"/>
</dbReference>
<dbReference type="InterPro" id="IPR012910">
    <property type="entry name" value="Plug_dom"/>
</dbReference>
<sequence length="1079" mass="118230">MFSVKTYPSLRRLHWLQTGVFCLIVGLANVAAVAQTIYGNVSGRVTDQTGAAIVGARIEARNLDTGETREIVSSSDGTYTLRSLPGGRYAIRISADSFETLVREPVNVTVARDAIVDAELKPGSSQEVVTVTGEATLIETSRSQVSKQVDGRRILQLPGRNTLNGLALLQPGVVNNQNARPGSGFAVNGARTRSNNFLIDGTQNNDPSLSIPVQNLPPEALAEFQIITNNFSAEFGRNGGAIVQQLTRSGTNEFSGIAHYTWLGNGRDSLTTAQQRTFNAARAQGFSEKEALRRARAVTVENTWGITFGGPIKKDKIFFFTSFDRNTFRTTAAPITVAIAPSGIAALQAYAAANPSGPNALAPGALTFLTNTFPTANDPTPRGTITVRRPSDNAIVATLPVQQFNRALAGSLPYGTNFWRLLVRGDINLTSNDRFSLRYLQDRSRDPGSPTAIAGNEIGTNVDNYNGAVNYIRTFGPRIVNEFRFSFVDRALNFPENVPPQISIGGFNSVGNANFPQFRNSRVIEFTDALTWTFNKHTLKFGGSYNRINLDSFFAPNFRGSVSYGSLSDLLFDRNASFSQYAGTGLVPARVNEVGVFFQDDYRIRPSLTLNLGLRYEYVSAPFGFFSNAEPDINNFAPRIGFAWNPRVEGDGFIATMLGRDKTVIRGGYGISYDQIFLNILLNNSRNFPRGVNVAIGPISDQRLYIASNRPAPPTPSQFTGDPNLLPVRLYSPNKRVSLPYQQSFNFGFERQLWSDYVFRMFYIGSRGLKLVREVESNLGFNATAVNANPAFYANILPQLQPIRNAAGQITAFRRDPSRGSILIGDGLASSWYHSLQLTLGKRFRNGIQYELNYTWSAFINDSDDILGGQTNSTLPANPLNFSQDRGRSGLDQPHRFVANYSFEIPRIDISNPFFDRLVNGWSMSGVSTFSSGTPFSVLNAFNALGILPGQISTVELSQRVSINPAGQPGTATGFTGVTNPFYVANPVNSGINGNSGRNILRTGGVASTNFAFVKRIRTFGERQGLEIRWEVFNVFNRRNFTVIPANTVNNATNPALFLNLGQTNVGGRSMIFTARYTF</sequence>
<dbReference type="Pfam" id="PF13620">
    <property type="entry name" value="CarboxypepD_reg"/>
    <property type="match status" value="1"/>
</dbReference>
<evidence type="ECO:0000313" key="10">
    <source>
        <dbReference type="Proteomes" id="UP000676506"/>
    </source>
</evidence>
<evidence type="ECO:0000256" key="6">
    <source>
        <dbReference type="ARBA" id="ARBA00023237"/>
    </source>
</evidence>
<dbReference type="Pfam" id="PF07715">
    <property type="entry name" value="Plug"/>
    <property type="match status" value="1"/>
</dbReference>
<evidence type="ECO:0000259" key="7">
    <source>
        <dbReference type="Pfam" id="PF07715"/>
    </source>
</evidence>
<evidence type="ECO:0000256" key="4">
    <source>
        <dbReference type="ARBA" id="ARBA00022692"/>
    </source>
</evidence>
<evidence type="ECO:0000259" key="8">
    <source>
        <dbReference type="Pfam" id="PF25183"/>
    </source>
</evidence>
<dbReference type="InterPro" id="IPR057601">
    <property type="entry name" value="Oar-like_b-barrel"/>
</dbReference>
<proteinExistence type="predicted"/>
<dbReference type="SUPFAM" id="SSF49464">
    <property type="entry name" value="Carboxypeptidase regulatory domain-like"/>
    <property type="match status" value="1"/>
</dbReference>
<comment type="subcellular location">
    <subcellularLocation>
        <location evidence="1">Cell outer membrane</location>
        <topology evidence="1">Multi-pass membrane protein</topology>
    </subcellularLocation>
</comment>
<keyword evidence="2" id="KW-0813">Transport</keyword>
<evidence type="ECO:0000313" key="9">
    <source>
        <dbReference type="EMBL" id="QUW02339.1"/>
    </source>
</evidence>
<dbReference type="PANTHER" id="PTHR30069:SF46">
    <property type="entry name" value="OAR PROTEIN"/>
    <property type="match status" value="1"/>
</dbReference>
<dbReference type="Proteomes" id="UP000676506">
    <property type="component" value="Chromosome 1"/>
</dbReference>
<protein>
    <submittedName>
        <fullName evidence="9">TonB-dependent receptor</fullName>
    </submittedName>
</protein>
<name>A0ABX8B9J1_9BACT</name>
<feature type="domain" description="TonB-dependent receptor plug" evidence="7">
    <location>
        <begin position="147"/>
        <end position="240"/>
    </location>
</feature>
<dbReference type="InterPro" id="IPR039426">
    <property type="entry name" value="TonB-dep_rcpt-like"/>
</dbReference>
<keyword evidence="6" id="KW-0998">Cell outer membrane</keyword>
<keyword evidence="4" id="KW-0812">Transmembrane</keyword>
<gene>
    <name evidence="9" type="ORF">J8C06_08215</name>
</gene>
<feature type="domain" description="TonB-dependent transporter Oar-like beta-barrel" evidence="8">
    <location>
        <begin position="247"/>
        <end position="622"/>
    </location>
</feature>
<keyword evidence="9" id="KW-0675">Receptor</keyword>
<evidence type="ECO:0000256" key="1">
    <source>
        <dbReference type="ARBA" id="ARBA00004571"/>
    </source>
</evidence>
<evidence type="ECO:0000256" key="5">
    <source>
        <dbReference type="ARBA" id="ARBA00023136"/>
    </source>
</evidence>
<organism evidence="9 10">
    <name type="scientific">Chloracidobacterium validum</name>
    <dbReference type="NCBI Taxonomy" id="2821543"/>
    <lineage>
        <taxon>Bacteria</taxon>
        <taxon>Pseudomonadati</taxon>
        <taxon>Acidobacteriota</taxon>
        <taxon>Terriglobia</taxon>
        <taxon>Terriglobales</taxon>
        <taxon>Acidobacteriaceae</taxon>
        <taxon>Chloracidobacterium</taxon>
    </lineage>
</organism>
<evidence type="ECO:0000256" key="2">
    <source>
        <dbReference type="ARBA" id="ARBA00022448"/>
    </source>
</evidence>
<accession>A0ABX8B9J1</accession>
<dbReference type="InterPro" id="IPR036942">
    <property type="entry name" value="Beta-barrel_TonB_sf"/>
</dbReference>
<feature type="domain" description="TonB-dependent transporter Oar-like beta-barrel" evidence="8">
    <location>
        <begin position="630"/>
        <end position="1054"/>
    </location>
</feature>
<dbReference type="Gene3D" id="2.60.40.1120">
    <property type="entry name" value="Carboxypeptidase-like, regulatory domain"/>
    <property type="match status" value="1"/>
</dbReference>